<sequence length="416" mass="45795">MRQYDLVIVGAGMVGASLALAILPEVAARGLRVALLDSADLLQNSSQIRSPSYDSRSTALAYGARSFYQRTGVWQALQTHLTPIRQIHVSDRGQFGVTRIQAEEERVPALGYVVENQGLGQVLMQQLFSAQGQGLEIMSASEVTALQPIERGYRLCVEQGDGQEWLEADLVVMADGGRSALREQLGIEYQVEDYQQSALVFNLSLDRPHQHIAYERFTADGPLALLPIANHQGEARCGVVWTQPQALLPYRQEQADRAFLTDLQDAFGYRAGRFLRVGQRFSYPLQRIQAKEQIRSGLVVLGNAAHALHPIAGQGYNLALRGVIDLAENLVASWRLGLPAGSLSRLQIFLDKRLEDQKLTIGMSDQALKLFTSQFPGLPCARGLALQALDFCPSAKTLFARRAMGLHHSALHLGQD</sequence>
<dbReference type="SUPFAM" id="SSF51905">
    <property type="entry name" value="FAD/NAD(P)-binding domain"/>
    <property type="match status" value="1"/>
</dbReference>
<organism evidence="9 10">
    <name type="scientific">Nitrincola tapanii</name>
    <dbReference type="NCBI Taxonomy" id="1708751"/>
    <lineage>
        <taxon>Bacteria</taxon>
        <taxon>Pseudomonadati</taxon>
        <taxon>Pseudomonadota</taxon>
        <taxon>Gammaproteobacteria</taxon>
        <taxon>Oceanospirillales</taxon>
        <taxon>Oceanospirillaceae</taxon>
        <taxon>Nitrincola</taxon>
    </lineage>
</organism>
<dbReference type="NCBIfam" id="TIGR01988">
    <property type="entry name" value="Ubi-OHases"/>
    <property type="match status" value="1"/>
</dbReference>
<evidence type="ECO:0000313" key="10">
    <source>
        <dbReference type="Proteomes" id="UP000325302"/>
    </source>
</evidence>
<dbReference type="InterPro" id="IPR010971">
    <property type="entry name" value="UbiH/COQ6"/>
</dbReference>
<reference evidence="9 10" key="1">
    <citation type="submission" date="2019-03" db="EMBL/GenBank/DDBJ databases">
        <title>Nitrincola sp. nov. isolated from an Indian soda lake.</title>
        <authorList>
            <person name="Joshi A."/>
            <person name="Thite S.V."/>
            <person name="Joseph N."/>
            <person name="Dhotre D."/>
            <person name="Moorthy M."/>
            <person name="Shouche Y.S."/>
        </authorList>
    </citation>
    <scope>NUCLEOTIDE SEQUENCE [LARGE SCALE GENOMIC DNA]</scope>
    <source>
        <strain evidence="9 10">MEB193</strain>
    </source>
</reference>
<comment type="cofactor">
    <cofactor evidence="1">
        <name>FAD</name>
        <dbReference type="ChEBI" id="CHEBI:57692"/>
    </cofactor>
</comment>
<proteinExistence type="inferred from homology"/>
<evidence type="ECO:0000313" key="9">
    <source>
        <dbReference type="EMBL" id="KAA0876642.1"/>
    </source>
</evidence>
<keyword evidence="7" id="KW-0503">Monooxygenase</keyword>
<dbReference type="PRINTS" id="PR00420">
    <property type="entry name" value="RNGMNOXGNASE"/>
</dbReference>
<dbReference type="Proteomes" id="UP000325302">
    <property type="component" value="Unassembled WGS sequence"/>
</dbReference>
<keyword evidence="10" id="KW-1185">Reference proteome</keyword>
<comment type="similarity">
    <text evidence="3">Belongs to the UbiH/COQ6 family.</text>
</comment>
<evidence type="ECO:0000256" key="2">
    <source>
        <dbReference type="ARBA" id="ARBA00004749"/>
    </source>
</evidence>
<protein>
    <submittedName>
        <fullName evidence="9">2-octaprenyl-6-methoxyphenyl hydroxylase</fullName>
        <ecNumber evidence="9">1.14.13.-</ecNumber>
    </submittedName>
</protein>
<dbReference type="EC" id="1.14.13.-" evidence="9"/>
<dbReference type="InterPro" id="IPR002938">
    <property type="entry name" value="FAD-bd"/>
</dbReference>
<evidence type="ECO:0000256" key="6">
    <source>
        <dbReference type="ARBA" id="ARBA00023002"/>
    </source>
</evidence>
<comment type="pathway">
    <text evidence="2">Cofactor biosynthesis; ubiquinone biosynthesis.</text>
</comment>
<keyword evidence="5" id="KW-0274">FAD</keyword>
<dbReference type="OrthoDB" id="9769565at2"/>
<accession>A0A5A9W7E4</accession>
<evidence type="ECO:0000259" key="8">
    <source>
        <dbReference type="Pfam" id="PF01494"/>
    </source>
</evidence>
<evidence type="ECO:0000256" key="4">
    <source>
        <dbReference type="ARBA" id="ARBA00022630"/>
    </source>
</evidence>
<evidence type="ECO:0000256" key="1">
    <source>
        <dbReference type="ARBA" id="ARBA00001974"/>
    </source>
</evidence>
<gene>
    <name evidence="9" type="primary">ubiH</name>
    <name evidence="9" type="ORF">E1H14_00255</name>
</gene>
<dbReference type="UniPathway" id="UPA00232"/>
<dbReference type="AlphaFoldDB" id="A0A5A9W7E4"/>
<dbReference type="GO" id="GO:0006744">
    <property type="term" value="P:ubiquinone biosynthetic process"/>
    <property type="evidence" value="ECO:0007669"/>
    <property type="project" value="UniProtKB-UniPathway"/>
</dbReference>
<dbReference type="PANTHER" id="PTHR43876:SF8">
    <property type="entry name" value="2-OCTAPRENYL-6-METHOXYPHENOL HYDROXYLASE"/>
    <property type="match status" value="1"/>
</dbReference>
<evidence type="ECO:0000256" key="7">
    <source>
        <dbReference type="ARBA" id="ARBA00023033"/>
    </source>
</evidence>
<dbReference type="InterPro" id="IPR036188">
    <property type="entry name" value="FAD/NAD-bd_sf"/>
</dbReference>
<dbReference type="EMBL" id="SMRS01000001">
    <property type="protein sequence ID" value="KAA0876642.1"/>
    <property type="molecule type" value="Genomic_DNA"/>
</dbReference>
<name>A0A5A9W7E4_9GAMM</name>
<dbReference type="PANTHER" id="PTHR43876">
    <property type="entry name" value="UBIQUINONE BIOSYNTHESIS MONOOXYGENASE COQ6, MITOCHONDRIAL"/>
    <property type="match status" value="1"/>
</dbReference>
<evidence type="ECO:0000256" key="5">
    <source>
        <dbReference type="ARBA" id="ARBA00022827"/>
    </source>
</evidence>
<dbReference type="Gene3D" id="3.50.50.60">
    <property type="entry name" value="FAD/NAD(P)-binding domain"/>
    <property type="match status" value="2"/>
</dbReference>
<dbReference type="NCBIfam" id="NF004356">
    <property type="entry name" value="PRK05732.1"/>
    <property type="match status" value="1"/>
</dbReference>
<dbReference type="Pfam" id="PF01494">
    <property type="entry name" value="FAD_binding_3"/>
    <property type="match status" value="1"/>
</dbReference>
<dbReference type="InterPro" id="IPR051205">
    <property type="entry name" value="UbiH/COQ6_monooxygenase"/>
</dbReference>
<keyword evidence="6 9" id="KW-0560">Oxidoreductase</keyword>
<evidence type="ECO:0000256" key="3">
    <source>
        <dbReference type="ARBA" id="ARBA00005349"/>
    </source>
</evidence>
<comment type="caution">
    <text evidence="9">The sequence shown here is derived from an EMBL/GenBank/DDBJ whole genome shotgun (WGS) entry which is preliminary data.</text>
</comment>
<feature type="domain" description="FAD-binding" evidence="8">
    <location>
        <begin position="4"/>
        <end position="332"/>
    </location>
</feature>
<dbReference type="GO" id="GO:0008681">
    <property type="term" value="F:2-octaprenyl-6-methoxyphenol hydroxylase activity"/>
    <property type="evidence" value="ECO:0007669"/>
    <property type="project" value="TreeGrafter"/>
</dbReference>
<keyword evidence="4" id="KW-0285">Flavoprotein</keyword>
<dbReference type="GO" id="GO:0071949">
    <property type="term" value="F:FAD binding"/>
    <property type="evidence" value="ECO:0007669"/>
    <property type="project" value="InterPro"/>
</dbReference>